<sequence length="81" mass="8617">MTKTPSDRKKSSRQARLEQALRANLARRKVQARARRQSEAETAEQDAAPVEHTKADDASTASEPGQGGSTASRPGEGGKEG</sequence>
<feature type="compositionally biased region" description="Basic residues" evidence="1">
    <location>
        <begin position="26"/>
        <end position="35"/>
    </location>
</feature>
<protein>
    <recommendedName>
        <fullName evidence="4">DUF4169 family protein</fullName>
    </recommendedName>
</protein>
<evidence type="ECO:0000313" key="3">
    <source>
        <dbReference type="Proteomes" id="UP000298179"/>
    </source>
</evidence>
<dbReference type="Proteomes" id="UP000298179">
    <property type="component" value="Unassembled WGS sequence"/>
</dbReference>
<dbReference type="EMBL" id="SOZD01000002">
    <property type="protein sequence ID" value="TFF25578.1"/>
    <property type="molecule type" value="Genomic_DNA"/>
</dbReference>
<dbReference type="RefSeq" id="WP_134761746.1">
    <property type="nucleotide sequence ID" value="NZ_SOZD01000002.1"/>
</dbReference>
<evidence type="ECO:0000313" key="2">
    <source>
        <dbReference type="EMBL" id="TFF25578.1"/>
    </source>
</evidence>
<evidence type="ECO:0008006" key="4">
    <source>
        <dbReference type="Google" id="ProtNLM"/>
    </source>
</evidence>
<comment type="caution">
    <text evidence="2">The sequence shown here is derived from an EMBL/GenBank/DDBJ whole genome shotgun (WGS) entry which is preliminary data.</text>
</comment>
<evidence type="ECO:0000256" key="1">
    <source>
        <dbReference type="SAM" id="MobiDB-lite"/>
    </source>
</evidence>
<gene>
    <name evidence="2" type="ORF">E3C22_09555</name>
</gene>
<organism evidence="2 3">
    <name type="scientific">Jiella endophytica</name>
    <dbReference type="NCBI Taxonomy" id="2558362"/>
    <lineage>
        <taxon>Bacteria</taxon>
        <taxon>Pseudomonadati</taxon>
        <taxon>Pseudomonadota</taxon>
        <taxon>Alphaproteobacteria</taxon>
        <taxon>Hyphomicrobiales</taxon>
        <taxon>Aurantimonadaceae</taxon>
        <taxon>Jiella</taxon>
    </lineage>
</organism>
<keyword evidence="3" id="KW-1185">Reference proteome</keyword>
<feature type="region of interest" description="Disordered" evidence="1">
    <location>
        <begin position="26"/>
        <end position="81"/>
    </location>
</feature>
<accession>A0A4Y8RPN4</accession>
<dbReference type="AlphaFoldDB" id="A0A4Y8RPN4"/>
<proteinExistence type="predicted"/>
<reference evidence="2 3" key="1">
    <citation type="submission" date="2019-03" db="EMBL/GenBank/DDBJ databases">
        <title>Jiella endophytica sp. nov., a novel endophytic bacterium isolated from root of Ficus microcarpa Linn. f.</title>
        <authorList>
            <person name="Tuo L."/>
        </authorList>
    </citation>
    <scope>NUCLEOTIDE SEQUENCE [LARGE SCALE GENOMIC DNA]</scope>
    <source>
        <strain evidence="2 3">CBS5Q-3</strain>
    </source>
</reference>
<name>A0A4Y8RPN4_9HYPH</name>